<keyword evidence="3" id="KW-1185">Reference proteome</keyword>
<dbReference type="Proteomes" id="UP000653454">
    <property type="component" value="Unassembled WGS sequence"/>
</dbReference>
<name>A0A8S4G2E7_PLUXY</name>
<evidence type="ECO:0000313" key="2">
    <source>
        <dbReference type="EMBL" id="CAG9134054.1"/>
    </source>
</evidence>
<gene>
    <name evidence="2" type="ORF">PLXY2_LOCUS12268</name>
</gene>
<feature type="region of interest" description="Disordered" evidence="1">
    <location>
        <begin position="1"/>
        <end position="44"/>
    </location>
</feature>
<sequence>MSRGVGGGAALDAPGWGGMDAPPEPLAPHSLALGIDEQRGTAVQNQSKQECNFSHLATSTDVNNAADLKRGIPMAQ</sequence>
<protein>
    <submittedName>
        <fullName evidence="2">(diamondback moth) hypothetical protein</fullName>
    </submittedName>
</protein>
<evidence type="ECO:0000313" key="3">
    <source>
        <dbReference type="Proteomes" id="UP000653454"/>
    </source>
</evidence>
<proteinExistence type="predicted"/>
<dbReference type="EMBL" id="CAJHNJ030000071">
    <property type="protein sequence ID" value="CAG9134054.1"/>
    <property type="molecule type" value="Genomic_DNA"/>
</dbReference>
<accession>A0A8S4G2E7</accession>
<reference evidence="2" key="1">
    <citation type="submission" date="2020-11" db="EMBL/GenBank/DDBJ databases">
        <authorList>
            <person name="Whiteford S."/>
        </authorList>
    </citation>
    <scope>NUCLEOTIDE SEQUENCE</scope>
</reference>
<evidence type="ECO:0000256" key="1">
    <source>
        <dbReference type="SAM" id="MobiDB-lite"/>
    </source>
</evidence>
<comment type="caution">
    <text evidence="2">The sequence shown here is derived from an EMBL/GenBank/DDBJ whole genome shotgun (WGS) entry which is preliminary data.</text>
</comment>
<organism evidence="2 3">
    <name type="scientific">Plutella xylostella</name>
    <name type="common">Diamondback moth</name>
    <name type="synonym">Plutella maculipennis</name>
    <dbReference type="NCBI Taxonomy" id="51655"/>
    <lineage>
        <taxon>Eukaryota</taxon>
        <taxon>Metazoa</taxon>
        <taxon>Ecdysozoa</taxon>
        <taxon>Arthropoda</taxon>
        <taxon>Hexapoda</taxon>
        <taxon>Insecta</taxon>
        <taxon>Pterygota</taxon>
        <taxon>Neoptera</taxon>
        <taxon>Endopterygota</taxon>
        <taxon>Lepidoptera</taxon>
        <taxon>Glossata</taxon>
        <taxon>Ditrysia</taxon>
        <taxon>Yponomeutoidea</taxon>
        <taxon>Plutellidae</taxon>
        <taxon>Plutella</taxon>
    </lineage>
</organism>
<dbReference type="AlphaFoldDB" id="A0A8S4G2E7"/>